<accession>A0AAI8ZG38</accession>
<dbReference type="KEGG" id="cmc:CMN_00300"/>
<feature type="domain" description="Saccharopine dehydrogenase NADP binding" evidence="1">
    <location>
        <begin position="2"/>
        <end position="119"/>
    </location>
</feature>
<dbReference type="Pfam" id="PF03435">
    <property type="entry name" value="Sacchrp_dh_NADP"/>
    <property type="match status" value="1"/>
</dbReference>
<dbReference type="EMBL" id="HE614873">
    <property type="protein sequence ID" value="CCE74272.1"/>
    <property type="molecule type" value="Genomic_DNA"/>
</dbReference>
<dbReference type="Gene3D" id="3.40.50.720">
    <property type="entry name" value="NAD(P)-binding Rossmann-like Domain"/>
    <property type="match status" value="1"/>
</dbReference>
<dbReference type="PANTHER" id="PTHR43781:SF1">
    <property type="entry name" value="SACCHAROPINE DEHYDROGENASE"/>
    <property type="match status" value="1"/>
</dbReference>
<reference evidence="2 3" key="1">
    <citation type="submission" date="2011-11" db="EMBL/GenBank/DDBJ databases">
        <authorList>
            <person name="Gartemann K."/>
        </authorList>
    </citation>
    <scope>NUCLEOTIDE SEQUENCE [LARGE SCALE GENOMIC DNA]</scope>
    <source>
        <strain evidence="3">NCPPB 2581</strain>
    </source>
</reference>
<dbReference type="SUPFAM" id="SSF51735">
    <property type="entry name" value="NAD(P)-binding Rossmann-fold domains"/>
    <property type="match status" value="1"/>
</dbReference>
<dbReference type="AlphaFoldDB" id="A0AAI8ZG38"/>
<evidence type="ECO:0000313" key="3">
    <source>
        <dbReference type="Proteomes" id="UP000012170"/>
    </source>
</evidence>
<gene>
    <name evidence="2" type="ORF">CMN_00300</name>
</gene>
<evidence type="ECO:0000259" key="1">
    <source>
        <dbReference type="Pfam" id="PF03435"/>
    </source>
</evidence>
<evidence type="ECO:0000313" key="2">
    <source>
        <dbReference type="EMBL" id="CCE74272.1"/>
    </source>
</evidence>
<dbReference type="InterPro" id="IPR005097">
    <property type="entry name" value="Sacchrp_dh_NADP-bd"/>
</dbReference>
<dbReference type="RefSeq" id="WP_015489091.1">
    <property type="nucleotide sequence ID" value="NC_020891.1"/>
</dbReference>
<name>A0AAI8ZG38_9MICO</name>
<organism evidence="2 3">
    <name type="scientific">Clavibacter nebraskensis NCPPB 2581</name>
    <dbReference type="NCBI Taxonomy" id="1097677"/>
    <lineage>
        <taxon>Bacteria</taxon>
        <taxon>Bacillati</taxon>
        <taxon>Actinomycetota</taxon>
        <taxon>Actinomycetes</taxon>
        <taxon>Micrococcales</taxon>
        <taxon>Microbacteriaceae</taxon>
        <taxon>Clavibacter</taxon>
    </lineage>
</organism>
<reference evidence="3" key="2">
    <citation type="submission" date="2013-04" db="EMBL/GenBank/DDBJ databases">
        <title>The genome sequence of the maize-pathogen Clavibacter michiganensis subsp. nebraskensis.</title>
        <authorList>
            <person name="Gartemann K.H."/>
            <person name="Blom J."/>
            <person name="Dreiseikelmann B."/>
            <person name="Fluegel M."/>
            <person name="Jaenicke S."/>
            <person name="Linke B."/>
            <person name="Sczcepanowski R."/>
            <person name="Wittmann J."/>
            <person name="Goesmann A."/>
            <person name="Puehler A."/>
            <person name="Eichenlaub R."/>
            <person name="Rueckert C."/>
        </authorList>
    </citation>
    <scope>NUCLEOTIDE SEQUENCE [LARGE SCALE GENOMIC DNA]</scope>
    <source>
        <strain evidence="3">NCPPB 2581</strain>
    </source>
</reference>
<dbReference type="GeneID" id="92982143"/>
<dbReference type="InterPro" id="IPR036291">
    <property type="entry name" value="NAD(P)-bd_dom_sf"/>
</dbReference>
<sequence>MIAVIGASGAVGRPAVLALRAASGEPLRLGGRREAPLRALAEEAGGEVEIVTVDLLDDDALAGFCRGADVVVHCAAPAFAFGDRIAAAALEAGADYVDVCGEEPVRAGLVARGLADAAVHDGRRAVVSTGVVPGLSGLLPRLAAQGLRGPLRLRGWVGGVEACSPGVALDVPLSLAAGGPGSTAYGTPLAAWSGGRRVERALRAEEDATAPFFAGRVALQPYLSAETERIARGAGFADAEWWNVHPGPAVRDALNRLPALLAGDDGATAAADALVRAGNLDLLGTRPFHVLAVSVRGTDADGDPVERAIVLHSDDSYVLAGRLAAITVQEIRAGAVPAGVGFAHDVLDPRRVLDLVTASGASAVTRIDDAGDAGEMVEEDL</sequence>
<dbReference type="Proteomes" id="UP000012170">
    <property type="component" value="Chromosome"/>
</dbReference>
<proteinExistence type="predicted"/>
<protein>
    <submittedName>
        <fullName evidence="2">Dehydrogenase</fullName>
    </submittedName>
</protein>
<dbReference type="PANTHER" id="PTHR43781">
    <property type="entry name" value="SACCHAROPINE DEHYDROGENASE"/>
    <property type="match status" value="1"/>
</dbReference>